<dbReference type="Proteomes" id="UP000033115">
    <property type="component" value="Chromosome"/>
</dbReference>
<dbReference type="STRING" id="1548.CSCA_0669"/>
<evidence type="ECO:0000256" key="1">
    <source>
        <dbReference type="ARBA" id="ARBA00022448"/>
    </source>
</evidence>
<dbReference type="InterPro" id="IPR027417">
    <property type="entry name" value="P-loop_NTPase"/>
</dbReference>
<dbReference type="InterPro" id="IPR003439">
    <property type="entry name" value="ABC_transporter-like_ATP-bd"/>
</dbReference>
<dbReference type="SMART" id="SM00382">
    <property type="entry name" value="AAA"/>
    <property type="match status" value="1"/>
</dbReference>
<keyword evidence="6" id="KW-1185">Reference proteome</keyword>
<dbReference type="FunFam" id="3.40.50.300:FF:000134">
    <property type="entry name" value="Iron-enterobactin ABC transporter ATP-binding protein"/>
    <property type="match status" value="1"/>
</dbReference>
<keyword evidence="2" id="KW-0547">Nucleotide-binding</keyword>
<sequence>MKLKVEDLCYKICDYDILNDVNIEIKEGEFVGLIGPNGCGKSTLLKNIYRVCKPYCGSVFIDDININKLSSKAAAKRMSVMIQENNIEFDINVLDMVLLGRYAHKKLLENNSEEDLIIARQSLKDVGLYDYEDRSFFSLSGGEKQRVLIARALTQKAELVILDEPTNHLDIGYQFQIMDILKSQKVTVFSSIHDLNIAAFYCDKIFAMDHGRIIGYGTPEKVITEDLIKKLFRVNAQIQVNSTTNKISIHYISSSIDSP</sequence>
<dbReference type="EMBL" id="CP009933">
    <property type="protein sequence ID" value="AKA67794.1"/>
    <property type="molecule type" value="Genomic_DNA"/>
</dbReference>
<evidence type="ECO:0000256" key="3">
    <source>
        <dbReference type="ARBA" id="ARBA00022840"/>
    </source>
</evidence>
<dbReference type="HOGENOM" id="CLU_000604_1_11_9"/>
<dbReference type="CDD" id="cd03214">
    <property type="entry name" value="ABC_Iron-Siderophores_B12_Hemin"/>
    <property type="match status" value="1"/>
</dbReference>
<dbReference type="PROSITE" id="PS50893">
    <property type="entry name" value="ABC_TRANSPORTER_2"/>
    <property type="match status" value="1"/>
</dbReference>
<accession>A0A0E3M822</accession>
<feature type="domain" description="ABC transporter" evidence="4">
    <location>
        <begin position="3"/>
        <end position="235"/>
    </location>
</feature>
<keyword evidence="1" id="KW-0813">Transport</keyword>
<proteinExistence type="predicted"/>
<keyword evidence="3" id="KW-0067">ATP-binding</keyword>
<dbReference type="Pfam" id="PF00005">
    <property type="entry name" value="ABC_tran"/>
    <property type="match status" value="1"/>
</dbReference>
<dbReference type="SUPFAM" id="SSF52540">
    <property type="entry name" value="P-loop containing nucleoside triphosphate hydrolases"/>
    <property type="match status" value="1"/>
</dbReference>
<dbReference type="KEGG" id="csq:CSCA_0669"/>
<dbReference type="AlphaFoldDB" id="A0A0E3M822"/>
<name>A0A0E3M822_CLOSL</name>
<evidence type="ECO:0000313" key="5">
    <source>
        <dbReference type="EMBL" id="AKA67794.1"/>
    </source>
</evidence>
<dbReference type="InterPro" id="IPR003593">
    <property type="entry name" value="AAA+_ATPase"/>
</dbReference>
<dbReference type="GO" id="GO:0005524">
    <property type="term" value="F:ATP binding"/>
    <property type="evidence" value="ECO:0007669"/>
    <property type="project" value="UniProtKB-KW"/>
</dbReference>
<evidence type="ECO:0000313" key="6">
    <source>
        <dbReference type="Proteomes" id="UP000033115"/>
    </source>
</evidence>
<protein>
    <recommendedName>
        <fullName evidence="4">ABC transporter domain-containing protein</fullName>
    </recommendedName>
</protein>
<gene>
    <name evidence="5" type="ORF">CSCA_0669</name>
</gene>
<dbReference type="PANTHER" id="PTHR42794">
    <property type="entry name" value="HEMIN IMPORT ATP-BINDING PROTEIN HMUV"/>
    <property type="match status" value="1"/>
</dbReference>
<dbReference type="PROSITE" id="PS00211">
    <property type="entry name" value="ABC_TRANSPORTER_1"/>
    <property type="match status" value="1"/>
</dbReference>
<dbReference type="InterPro" id="IPR017871">
    <property type="entry name" value="ABC_transporter-like_CS"/>
</dbReference>
<dbReference type="RefSeq" id="WP_029160881.1">
    <property type="nucleotide sequence ID" value="NZ_CP009933.1"/>
</dbReference>
<organism evidence="5 6">
    <name type="scientific">Clostridium scatologenes</name>
    <dbReference type="NCBI Taxonomy" id="1548"/>
    <lineage>
        <taxon>Bacteria</taxon>
        <taxon>Bacillati</taxon>
        <taxon>Bacillota</taxon>
        <taxon>Clostridia</taxon>
        <taxon>Eubacteriales</taxon>
        <taxon>Clostridiaceae</taxon>
        <taxon>Clostridium</taxon>
    </lineage>
</organism>
<evidence type="ECO:0000256" key="2">
    <source>
        <dbReference type="ARBA" id="ARBA00022741"/>
    </source>
</evidence>
<dbReference type="PANTHER" id="PTHR42794:SF2">
    <property type="entry name" value="ABC TRANSPORTER ATP-BINDING PROTEIN"/>
    <property type="match status" value="1"/>
</dbReference>
<dbReference type="GO" id="GO:0016887">
    <property type="term" value="F:ATP hydrolysis activity"/>
    <property type="evidence" value="ECO:0007669"/>
    <property type="project" value="InterPro"/>
</dbReference>
<reference evidence="5 6" key="1">
    <citation type="journal article" date="2015" name="J. Biotechnol.">
        <title>Complete genome sequence of a malodorant-producing acetogen, Clostridium scatologenes ATCC 25775(T).</title>
        <authorList>
            <person name="Zhu Z."/>
            <person name="Guo T."/>
            <person name="Zheng H."/>
            <person name="Song T."/>
            <person name="Ouyang P."/>
            <person name="Xie J."/>
        </authorList>
    </citation>
    <scope>NUCLEOTIDE SEQUENCE [LARGE SCALE GENOMIC DNA]</scope>
    <source>
        <strain evidence="5 6">ATCC 25775</strain>
    </source>
</reference>
<dbReference type="Gene3D" id="3.40.50.300">
    <property type="entry name" value="P-loop containing nucleotide triphosphate hydrolases"/>
    <property type="match status" value="1"/>
</dbReference>
<evidence type="ECO:0000259" key="4">
    <source>
        <dbReference type="PROSITE" id="PS50893"/>
    </source>
</evidence>